<accession>A0A8H3I5U7</accession>
<keyword evidence="1" id="KW-1133">Transmembrane helix</keyword>
<feature type="transmembrane region" description="Helical" evidence="1">
    <location>
        <begin position="300"/>
        <end position="320"/>
    </location>
</feature>
<reference evidence="2" key="1">
    <citation type="submission" date="2021-03" db="EMBL/GenBank/DDBJ databases">
        <authorList>
            <person name="Tagirdzhanova G."/>
        </authorList>
    </citation>
    <scope>NUCLEOTIDE SEQUENCE</scope>
</reference>
<proteinExistence type="predicted"/>
<name>A0A8H3I5U7_9LECA</name>
<feature type="transmembrane region" description="Helical" evidence="1">
    <location>
        <begin position="74"/>
        <end position="91"/>
    </location>
</feature>
<feature type="transmembrane region" description="Helical" evidence="1">
    <location>
        <begin position="332"/>
        <end position="358"/>
    </location>
</feature>
<feature type="transmembrane region" description="Helical" evidence="1">
    <location>
        <begin position="404"/>
        <end position="427"/>
    </location>
</feature>
<organism evidence="2 3">
    <name type="scientific">Heterodermia speciosa</name>
    <dbReference type="NCBI Taxonomy" id="116794"/>
    <lineage>
        <taxon>Eukaryota</taxon>
        <taxon>Fungi</taxon>
        <taxon>Dikarya</taxon>
        <taxon>Ascomycota</taxon>
        <taxon>Pezizomycotina</taxon>
        <taxon>Lecanoromycetes</taxon>
        <taxon>OSLEUM clade</taxon>
        <taxon>Lecanoromycetidae</taxon>
        <taxon>Caliciales</taxon>
        <taxon>Physciaceae</taxon>
        <taxon>Heterodermia</taxon>
    </lineage>
</organism>
<feature type="transmembrane region" description="Helical" evidence="1">
    <location>
        <begin position="39"/>
        <end position="59"/>
    </location>
</feature>
<dbReference type="AlphaFoldDB" id="A0A8H3I5U7"/>
<dbReference type="PANTHER" id="PTHR35043">
    <property type="entry name" value="TRANSCRIPTION FACTOR DOMAIN-CONTAINING PROTEIN"/>
    <property type="match status" value="1"/>
</dbReference>
<protein>
    <submittedName>
        <fullName evidence="2">Uncharacterized protein</fullName>
    </submittedName>
</protein>
<sequence length="455" mass="52128">MHFAIIASIPSQLKTSLMNDPTTFKGWVDQPDGRGTFDIIWSSFITIFLSTWTCLHLNLPGPDEGIWKPVFRKFRWMVFTIFLPEFTLALAGGQRANARRTTDALHGMGYSRWTTRHSFYANMGGFILQPRDSTPFPIHGIHLVWLVKEGYLTIPEIGEEEIADKSKADLLTKLLVCGQTGWFVVHCLARWKQKLPLTTLELATITFVCCTWGIYGQWLKKPLDVERPTVLKIQASTEEILVNAGPAAAKPYMQTPLDFVWDWHVSWTLDVQPYLHFRVDPRKRPIPRILNDGFPWYDRATHVGIILFMITFYGAIHVMGWNFTFPSSIEKILWRVSGLVILCTTTVFCLLEFGWGIYRAWYSLRLNEQPIRPMSIFYVFTNRIEKIAGANGLPVHDEKFDAELVTIGHISVIVPLVVLYMLARIYVVGEALASLRALPAGAYKDVDWTKFIPHY</sequence>
<keyword evidence="1" id="KW-0472">Membrane</keyword>
<gene>
    <name evidence="2" type="ORF">HETSPECPRED_008088</name>
</gene>
<feature type="transmembrane region" description="Helical" evidence="1">
    <location>
        <begin position="200"/>
        <end position="218"/>
    </location>
</feature>
<comment type="caution">
    <text evidence="2">The sequence shown here is derived from an EMBL/GenBank/DDBJ whole genome shotgun (WGS) entry which is preliminary data.</text>
</comment>
<evidence type="ECO:0000256" key="1">
    <source>
        <dbReference type="SAM" id="Phobius"/>
    </source>
</evidence>
<dbReference type="Proteomes" id="UP000664521">
    <property type="component" value="Unassembled WGS sequence"/>
</dbReference>
<dbReference type="EMBL" id="CAJPDS010000006">
    <property type="protein sequence ID" value="CAF9908470.1"/>
    <property type="molecule type" value="Genomic_DNA"/>
</dbReference>
<dbReference type="PANTHER" id="PTHR35043:SF8">
    <property type="entry name" value="DUF4220 DOMAIN-CONTAINING PROTEIN"/>
    <property type="match status" value="1"/>
</dbReference>
<keyword evidence="3" id="KW-1185">Reference proteome</keyword>
<keyword evidence="1" id="KW-0812">Transmembrane</keyword>
<evidence type="ECO:0000313" key="3">
    <source>
        <dbReference type="Proteomes" id="UP000664521"/>
    </source>
</evidence>
<dbReference type="OrthoDB" id="9451547at2759"/>
<evidence type="ECO:0000313" key="2">
    <source>
        <dbReference type="EMBL" id="CAF9908470.1"/>
    </source>
</evidence>